<reference evidence="1 2" key="1">
    <citation type="submission" date="2007-09" db="EMBL/GenBank/DDBJ databases">
        <title>Draft genome sequence of Eubacterium dolichum (DSM 3991).</title>
        <authorList>
            <person name="Sudarsanam P."/>
            <person name="Ley R."/>
            <person name="Guruge J."/>
            <person name="Turnbaugh P.J."/>
            <person name="Mahowald M."/>
            <person name="Liep D."/>
            <person name="Gordon J."/>
        </authorList>
    </citation>
    <scope>NUCLEOTIDE SEQUENCE [LARGE SCALE GENOMIC DNA]</scope>
    <source>
        <strain evidence="1 2">DSM 3991</strain>
    </source>
</reference>
<evidence type="ECO:0000313" key="1">
    <source>
        <dbReference type="EMBL" id="EDP10768.1"/>
    </source>
</evidence>
<dbReference type="Proteomes" id="UP000004090">
    <property type="component" value="Unassembled WGS sequence"/>
</dbReference>
<evidence type="ECO:0000313" key="2">
    <source>
        <dbReference type="Proteomes" id="UP000004090"/>
    </source>
</evidence>
<proteinExistence type="predicted"/>
<organism evidence="1 2">
    <name type="scientific">Amedibacillus dolichus DSM 3991</name>
    <dbReference type="NCBI Taxonomy" id="428127"/>
    <lineage>
        <taxon>Bacteria</taxon>
        <taxon>Bacillati</taxon>
        <taxon>Bacillota</taxon>
        <taxon>Erysipelotrichia</taxon>
        <taxon>Erysipelotrichales</taxon>
        <taxon>Erysipelotrichaceae</taxon>
        <taxon>Amedibacillus</taxon>
    </lineage>
</organism>
<dbReference type="AlphaFoldDB" id="A8RDR6"/>
<dbReference type="HOGENOM" id="CLU_3152920_0_0_9"/>
<name>A8RDR6_9FIRM</name>
<sequence>MHISNFSLHTCAVGIVDGMKKLDLKQLSKEEFVKMKSEFSEYNICVDF</sequence>
<dbReference type="STRING" id="428127.EUBDOL_02031"/>
<accession>A8RDR6</accession>
<dbReference type="EMBL" id="ABAW02000024">
    <property type="protein sequence ID" value="EDP10768.1"/>
    <property type="molecule type" value="Genomic_DNA"/>
</dbReference>
<reference evidence="1 2" key="2">
    <citation type="submission" date="2007-09" db="EMBL/GenBank/DDBJ databases">
        <authorList>
            <person name="Fulton L."/>
            <person name="Clifton S."/>
            <person name="Fulton B."/>
            <person name="Xu J."/>
            <person name="Minx P."/>
            <person name="Pepin K.H."/>
            <person name="Johnson M."/>
            <person name="Thiruvilangam P."/>
            <person name="Bhonagiri V."/>
            <person name="Nash W.E."/>
            <person name="Mardis E.R."/>
            <person name="Wilson R.K."/>
        </authorList>
    </citation>
    <scope>NUCLEOTIDE SEQUENCE [LARGE SCALE GENOMIC DNA]</scope>
    <source>
        <strain evidence="1 2">DSM 3991</strain>
    </source>
</reference>
<gene>
    <name evidence="1" type="ORF">EUBDOL_02031</name>
</gene>
<protein>
    <submittedName>
        <fullName evidence="1">Uncharacterized protein</fullName>
    </submittedName>
</protein>
<comment type="caution">
    <text evidence="1">The sequence shown here is derived from an EMBL/GenBank/DDBJ whole genome shotgun (WGS) entry which is preliminary data.</text>
</comment>